<protein>
    <submittedName>
        <fullName evidence="2">Uncharacterized protein</fullName>
    </submittedName>
</protein>
<organism evidence="2 3">
    <name type="scientific">Datura stramonium</name>
    <name type="common">Jimsonweed</name>
    <name type="synonym">Common thornapple</name>
    <dbReference type="NCBI Taxonomy" id="4076"/>
    <lineage>
        <taxon>Eukaryota</taxon>
        <taxon>Viridiplantae</taxon>
        <taxon>Streptophyta</taxon>
        <taxon>Embryophyta</taxon>
        <taxon>Tracheophyta</taxon>
        <taxon>Spermatophyta</taxon>
        <taxon>Magnoliopsida</taxon>
        <taxon>eudicotyledons</taxon>
        <taxon>Gunneridae</taxon>
        <taxon>Pentapetalae</taxon>
        <taxon>asterids</taxon>
        <taxon>lamiids</taxon>
        <taxon>Solanales</taxon>
        <taxon>Solanaceae</taxon>
        <taxon>Solanoideae</taxon>
        <taxon>Datureae</taxon>
        <taxon>Datura</taxon>
    </lineage>
</organism>
<keyword evidence="1" id="KW-0812">Transmembrane</keyword>
<feature type="transmembrane region" description="Helical" evidence="1">
    <location>
        <begin position="34"/>
        <end position="52"/>
    </location>
</feature>
<keyword evidence="1" id="KW-1133">Transmembrane helix</keyword>
<reference evidence="2 3" key="1">
    <citation type="journal article" date="2021" name="BMC Genomics">
        <title>Datura genome reveals duplications of psychoactive alkaloid biosynthetic genes and high mutation rate following tissue culture.</title>
        <authorList>
            <person name="Rajewski A."/>
            <person name="Carter-House D."/>
            <person name="Stajich J."/>
            <person name="Litt A."/>
        </authorList>
    </citation>
    <scope>NUCLEOTIDE SEQUENCE [LARGE SCALE GENOMIC DNA]</scope>
    <source>
        <strain evidence="2">AR-01</strain>
    </source>
</reference>
<evidence type="ECO:0000256" key="1">
    <source>
        <dbReference type="SAM" id="Phobius"/>
    </source>
</evidence>
<comment type="caution">
    <text evidence="2">The sequence shown here is derived from an EMBL/GenBank/DDBJ whole genome shotgun (WGS) entry which is preliminary data.</text>
</comment>
<accession>A0ABS8SXA2</accession>
<keyword evidence="1" id="KW-0472">Membrane</keyword>
<dbReference type="EMBL" id="JACEIK010000901">
    <property type="protein sequence ID" value="MCD7463655.1"/>
    <property type="molecule type" value="Genomic_DNA"/>
</dbReference>
<proteinExistence type="predicted"/>
<evidence type="ECO:0000313" key="2">
    <source>
        <dbReference type="EMBL" id="MCD7463655.1"/>
    </source>
</evidence>
<keyword evidence="3" id="KW-1185">Reference proteome</keyword>
<evidence type="ECO:0000313" key="3">
    <source>
        <dbReference type="Proteomes" id="UP000823775"/>
    </source>
</evidence>
<sequence>MVMGFGSWVGFKGETGRVSTLRKLGLLGAHRSCSLWNILCVIFTAAGLFFLIGSSTTVKRNYIKLQGIFVDNSRFHVLDYIGFGISTSKSCYFGSRDNALAKLCHIEPGIWKEHEASSKQDLPNICDKFNQELANNTINTRL</sequence>
<dbReference type="Proteomes" id="UP000823775">
    <property type="component" value="Unassembled WGS sequence"/>
</dbReference>
<name>A0ABS8SXA2_DATST</name>
<gene>
    <name evidence="2" type="ORF">HAX54_051078</name>
</gene>